<dbReference type="NCBIfam" id="TIGR01411">
    <property type="entry name" value="tatAE"/>
    <property type="match status" value="1"/>
</dbReference>
<keyword evidence="5" id="KW-0653">Protein transport</keyword>
<dbReference type="InterPro" id="IPR006312">
    <property type="entry name" value="TatA/E"/>
</dbReference>
<feature type="non-terminal residue" evidence="10">
    <location>
        <position position="1"/>
    </location>
</feature>
<dbReference type="AlphaFoldDB" id="A0A381YQY8"/>
<dbReference type="EMBL" id="UINC01018822">
    <property type="protein sequence ID" value="SVA79354.1"/>
    <property type="molecule type" value="Genomic_DNA"/>
</dbReference>
<evidence type="ECO:0000256" key="5">
    <source>
        <dbReference type="ARBA" id="ARBA00022927"/>
    </source>
</evidence>
<keyword evidence="4 9" id="KW-0812">Transmembrane</keyword>
<evidence type="ECO:0000256" key="3">
    <source>
        <dbReference type="ARBA" id="ARBA00022475"/>
    </source>
</evidence>
<name>A0A381YQY8_9ZZZZ</name>
<sequence>VGFFVYSLPQTVGYILLATNNFLVKICLTKYRIKMKLEINSLAFFNLGPWEILFILMVILILFGAKRLPELARGLGKGINEFKDAVNTSKKEIIDNLDTNSKKNTKIDSDQ</sequence>
<dbReference type="PANTHER" id="PTHR42982:SF1">
    <property type="entry name" value="SEC-INDEPENDENT PROTEIN TRANSLOCASE PROTEIN TATA"/>
    <property type="match status" value="1"/>
</dbReference>
<evidence type="ECO:0000256" key="2">
    <source>
        <dbReference type="ARBA" id="ARBA00022448"/>
    </source>
</evidence>
<protein>
    <recommendedName>
        <fullName evidence="11">Sec-independent protein translocase protein TatA</fullName>
    </recommendedName>
</protein>
<proteinExistence type="inferred from homology"/>
<organism evidence="10">
    <name type="scientific">marine metagenome</name>
    <dbReference type="NCBI Taxonomy" id="408172"/>
    <lineage>
        <taxon>unclassified sequences</taxon>
        <taxon>metagenomes</taxon>
        <taxon>ecological metagenomes</taxon>
    </lineage>
</organism>
<keyword evidence="3" id="KW-1003">Cell membrane</keyword>
<evidence type="ECO:0000256" key="9">
    <source>
        <dbReference type="SAM" id="Phobius"/>
    </source>
</evidence>
<dbReference type="GO" id="GO:0043953">
    <property type="term" value="P:protein transport by the Tat complex"/>
    <property type="evidence" value="ECO:0007669"/>
    <property type="project" value="InterPro"/>
</dbReference>
<dbReference type="HAMAP" id="MF_00236">
    <property type="entry name" value="TatA_E"/>
    <property type="match status" value="1"/>
</dbReference>
<dbReference type="GO" id="GO:0005886">
    <property type="term" value="C:plasma membrane"/>
    <property type="evidence" value="ECO:0007669"/>
    <property type="project" value="UniProtKB-SubCell"/>
</dbReference>
<accession>A0A381YQY8</accession>
<evidence type="ECO:0000256" key="4">
    <source>
        <dbReference type="ARBA" id="ARBA00022692"/>
    </source>
</evidence>
<evidence type="ECO:0000256" key="8">
    <source>
        <dbReference type="ARBA" id="ARBA00023136"/>
    </source>
</evidence>
<keyword evidence="6 9" id="KW-1133">Transmembrane helix</keyword>
<feature type="transmembrane region" description="Helical" evidence="9">
    <location>
        <begin position="12"/>
        <end position="31"/>
    </location>
</feature>
<comment type="subcellular location">
    <subcellularLocation>
        <location evidence="1">Cell membrane</location>
        <topology evidence="1">Single-pass membrane protein</topology>
    </subcellularLocation>
</comment>
<evidence type="ECO:0000256" key="7">
    <source>
        <dbReference type="ARBA" id="ARBA00023010"/>
    </source>
</evidence>
<keyword evidence="2" id="KW-0813">Transport</keyword>
<keyword evidence="7" id="KW-0811">Translocation</keyword>
<dbReference type="InterPro" id="IPR003369">
    <property type="entry name" value="TatA/B/E"/>
</dbReference>
<evidence type="ECO:0000313" key="10">
    <source>
        <dbReference type="EMBL" id="SVA79354.1"/>
    </source>
</evidence>
<evidence type="ECO:0000256" key="6">
    <source>
        <dbReference type="ARBA" id="ARBA00022989"/>
    </source>
</evidence>
<feature type="transmembrane region" description="Helical" evidence="9">
    <location>
        <begin position="43"/>
        <end position="65"/>
    </location>
</feature>
<gene>
    <name evidence="10" type="ORF">METZ01_LOCUS132208</name>
</gene>
<evidence type="ECO:0000256" key="1">
    <source>
        <dbReference type="ARBA" id="ARBA00004162"/>
    </source>
</evidence>
<reference evidence="10" key="1">
    <citation type="submission" date="2018-05" db="EMBL/GenBank/DDBJ databases">
        <authorList>
            <person name="Lanie J.A."/>
            <person name="Ng W.-L."/>
            <person name="Kazmierczak K.M."/>
            <person name="Andrzejewski T.M."/>
            <person name="Davidsen T.M."/>
            <person name="Wayne K.J."/>
            <person name="Tettelin H."/>
            <person name="Glass J.I."/>
            <person name="Rusch D."/>
            <person name="Podicherti R."/>
            <person name="Tsui H.-C.T."/>
            <person name="Winkler M.E."/>
        </authorList>
    </citation>
    <scope>NUCLEOTIDE SEQUENCE</scope>
</reference>
<dbReference type="PRINTS" id="PR01506">
    <property type="entry name" value="TATBPROTEIN"/>
</dbReference>
<dbReference type="Pfam" id="PF02416">
    <property type="entry name" value="TatA_B_E"/>
    <property type="match status" value="1"/>
</dbReference>
<dbReference type="PANTHER" id="PTHR42982">
    <property type="entry name" value="SEC-INDEPENDENT PROTEIN TRANSLOCASE PROTEIN TATA"/>
    <property type="match status" value="1"/>
</dbReference>
<dbReference type="Gene3D" id="1.20.5.3310">
    <property type="match status" value="1"/>
</dbReference>
<keyword evidence="8 9" id="KW-0472">Membrane</keyword>
<evidence type="ECO:0008006" key="11">
    <source>
        <dbReference type="Google" id="ProtNLM"/>
    </source>
</evidence>